<comment type="function">
    <text evidence="8">Catalyzes the stereoinversion of LL-2,6-diaminopimelate (L,L-DAP) to meso-diaminopimelate (meso-DAP), a precursor of L-lysine and an essential component of the bacterial peptidoglycan.</text>
</comment>
<gene>
    <name evidence="8 10" type="primary">dapF</name>
    <name evidence="10" type="ORF">ABLG96_14505</name>
</gene>
<dbReference type="EC" id="5.1.1.7" evidence="3 8"/>
<evidence type="ECO:0000256" key="1">
    <source>
        <dbReference type="ARBA" id="ARBA00005196"/>
    </source>
</evidence>
<comment type="similarity">
    <text evidence="2 8">Belongs to the diaminopimelate epimerase family.</text>
</comment>
<feature type="binding site" evidence="8">
    <location>
        <position position="71"/>
    </location>
    <ligand>
        <name>substrate</name>
    </ligand>
</feature>
<reference evidence="10" key="1">
    <citation type="submission" date="2024-05" db="EMBL/GenBank/DDBJ databases">
        <authorList>
            <person name="Cai S.Y."/>
            <person name="Jin L.M."/>
            <person name="Li H.R."/>
        </authorList>
    </citation>
    <scope>NUCLEOTIDE SEQUENCE</scope>
    <source>
        <strain evidence="10">A5-74</strain>
    </source>
</reference>
<feature type="binding site" evidence="8">
    <location>
        <begin position="211"/>
        <end position="212"/>
    </location>
    <ligand>
        <name>substrate</name>
    </ligand>
</feature>
<evidence type="ECO:0000256" key="3">
    <source>
        <dbReference type="ARBA" id="ARBA00013080"/>
    </source>
</evidence>
<feature type="active site" description="Proton donor" evidence="8">
    <location>
        <position position="80"/>
    </location>
</feature>
<dbReference type="RefSeq" id="WP_353648072.1">
    <property type="nucleotide sequence ID" value="NZ_CP159218.1"/>
</dbReference>
<comment type="caution">
    <text evidence="8">Lacks conserved residue(s) required for the propagation of feature annotation.</text>
</comment>
<evidence type="ECO:0000313" key="10">
    <source>
        <dbReference type="EMBL" id="XCG62457.1"/>
    </source>
</evidence>
<evidence type="ECO:0000256" key="2">
    <source>
        <dbReference type="ARBA" id="ARBA00010219"/>
    </source>
</evidence>
<feature type="site" description="Could be important to modulate the pK values of the two catalytic cysteine residues" evidence="8">
    <location>
        <position position="201"/>
    </location>
</feature>
<dbReference type="AlphaFoldDB" id="A0AAU8DML5"/>
<evidence type="ECO:0000256" key="9">
    <source>
        <dbReference type="PROSITE-ProRule" id="PRU10125"/>
    </source>
</evidence>
<evidence type="ECO:0000256" key="7">
    <source>
        <dbReference type="ARBA" id="ARBA00051712"/>
    </source>
</evidence>
<evidence type="ECO:0000256" key="5">
    <source>
        <dbReference type="ARBA" id="ARBA00023154"/>
    </source>
</evidence>
<dbReference type="InterPro" id="IPR018510">
    <property type="entry name" value="DAP_epimerase_AS"/>
</dbReference>
<dbReference type="NCBIfam" id="TIGR00652">
    <property type="entry name" value="DapF"/>
    <property type="match status" value="1"/>
</dbReference>
<dbReference type="PANTHER" id="PTHR31689">
    <property type="entry name" value="DIAMINOPIMELATE EPIMERASE, CHLOROPLASTIC"/>
    <property type="match status" value="1"/>
</dbReference>
<dbReference type="Gene3D" id="3.10.310.10">
    <property type="entry name" value="Diaminopimelate Epimerase, Chain A, domain 1"/>
    <property type="match status" value="2"/>
</dbReference>
<feature type="active site" evidence="9">
    <location>
        <position position="80"/>
    </location>
</feature>
<keyword evidence="8" id="KW-0963">Cytoplasm</keyword>
<sequence>MSSPTGPPGLPFVKGHGTENDFVLIPDRDDRIALTAELAALLCERRTGPGGDGVIRVVGRADGRFFMDYRNADGSLAEMCGNGARVFARFLVDSGWAVPGRIDFETRGGARSAELGADGDVSIGMGPVSIGMSSSVTVAGVEIVGTAVDVGNPHLVCWVEDPALLDLSVQPDFNRQAFPEGVNIEFIARVGPDAASMRVYERGSGETRSCGTGTVAAAAVALAADGRSAGSVEVTVPGGRVVVEIVDGAAVLTGPAVLSYSGTINPAILS</sequence>
<feature type="active site" description="Proton acceptor" evidence="8">
    <location>
        <position position="210"/>
    </location>
</feature>
<keyword evidence="5 8" id="KW-0457">Lysine biosynthesis</keyword>
<dbReference type="GO" id="GO:0005829">
    <property type="term" value="C:cytosol"/>
    <property type="evidence" value="ECO:0007669"/>
    <property type="project" value="TreeGrafter"/>
</dbReference>
<feature type="site" description="Could be important to modulate the pK values of the two catalytic cysteine residues" evidence="8">
    <location>
        <position position="154"/>
    </location>
</feature>
<proteinExistence type="inferred from homology"/>
<feature type="binding site" evidence="8">
    <location>
        <begin position="81"/>
        <end position="82"/>
    </location>
    <ligand>
        <name>substrate</name>
    </ligand>
</feature>
<keyword evidence="6 8" id="KW-0413">Isomerase</keyword>
<feature type="binding site" evidence="8">
    <location>
        <position position="20"/>
    </location>
    <ligand>
        <name>substrate</name>
    </ligand>
</feature>
<organism evidence="10">
    <name type="scientific">Nakamurella sp. A5-74</name>
    <dbReference type="NCBI Taxonomy" id="3158264"/>
    <lineage>
        <taxon>Bacteria</taxon>
        <taxon>Bacillati</taxon>
        <taxon>Actinomycetota</taxon>
        <taxon>Actinomycetes</taxon>
        <taxon>Nakamurellales</taxon>
        <taxon>Nakamurellaceae</taxon>
        <taxon>Nakamurella</taxon>
    </lineage>
</organism>
<dbReference type="HAMAP" id="MF_00197">
    <property type="entry name" value="DAP_epimerase"/>
    <property type="match status" value="1"/>
</dbReference>
<feature type="binding site" evidence="8">
    <location>
        <position position="152"/>
    </location>
    <ligand>
        <name>substrate</name>
    </ligand>
</feature>
<dbReference type="GO" id="GO:0008837">
    <property type="term" value="F:diaminopimelate epimerase activity"/>
    <property type="evidence" value="ECO:0007669"/>
    <property type="project" value="UniProtKB-UniRule"/>
</dbReference>
<evidence type="ECO:0000256" key="8">
    <source>
        <dbReference type="HAMAP-Rule" id="MF_00197"/>
    </source>
</evidence>
<dbReference type="PROSITE" id="PS01326">
    <property type="entry name" value="DAP_EPIMERASE"/>
    <property type="match status" value="1"/>
</dbReference>
<evidence type="ECO:0000256" key="4">
    <source>
        <dbReference type="ARBA" id="ARBA00022605"/>
    </source>
</evidence>
<dbReference type="Pfam" id="PF01678">
    <property type="entry name" value="DAP_epimerase"/>
    <property type="match status" value="2"/>
</dbReference>
<dbReference type="EMBL" id="CP159218">
    <property type="protein sequence ID" value="XCG62457.1"/>
    <property type="molecule type" value="Genomic_DNA"/>
</dbReference>
<keyword evidence="4 8" id="KW-0028">Amino-acid biosynthesis</keyword>
<name>A0AAU8DML5_9ACTN</name>
<feature type="binding site" evidence="8">
    <location>
        <begin position="201"/>
        <end position="202"/>
    </location>
    <ligand>
        <name>substrate</name>
    </ligand>
</feature>
<comment type="pathway">
    <text evidence="1 8">Amino-acid biosynthesis; L-lysine biosynthesis via DAP pathway; DL-2,6-diaminopimelate from LL-2,6-diaminopimelate: step 1/1.</text>
</comment>
<dbReference type="InterPro" id="IPR001653">
    <property type="entry name" value="DAP_epimerase_DapF"/>
</dbReference>
<feature type="binding site" evidence="8">
    <location>
        <position position="183"/>
    </location>
    <ligand>
        <name>substrate</name>
    </ligand>
</feature>
<dbReference type="SUPFAM" id="SSF54506">
    <property type="entry name" value="Diaminopimelate epimerase-like"/>
    <property type="match status" value="2"/>
</dbReference>
<comment type="subunit">
    <text evidence="8">Homodimer.</text>
</comment>
<evidence type="ECO:0000256" key="6">
    <source>
        <dbReference type="ARBA" id="ARBA00023235"/>
    </source>
</evidence>
<comment type="subcellular location">
    <subcellularLocation>
        <location evidence="8">Cytoplasm</location>
    </subcellularLocation>
</comment>
<comment type="catalytic activity">
    <reaction evidence="7 8">
        <text>(2S,6S)-2,6-diaminopimelate = meso-2,6-diaminopimelate</text>
        <dbReference type="Rhea" id="RHEA:15393"/>
        <dbReference type="ChEBI" id="CHEBI:57609"/>
        <dbReference type="ChEBI" id="CHEBI:57791"/>
        <dbReference type="EC" id="5.1.1.7"/>
    </reaction>
</comment>
<dbReference type="GO" id="GO:0009089">
    <property type="term" value="P:lysine biosynthetic process via diaminopimelate"/>
    <property type="evidence" value="ECO:0007669"/>
    <property type="project" value="UniProtKB-UniRule"/>
</dbReference>
<accession>A0AAU8DML5</accession>
<protein>
    <recommendedName>
        <fullName evidence="3 8">Diaminopimelate epimerase</fullName>
        <shortName evidence="8">DAP epimerase</shortName>
        <ecNumber evidence="3 8">5.1.1.7</ecNumber>
    </recommendedName>
    <alternativeName>
        <fullName evidence="8">PLP-independent amino acid racemase</fullName>
    </alternativeName>
</protein>
<dbReference type="PANTHER" id="PTHR31689:SF0">
    <property type="entry name" value="DIAMINOPIMELATE EPIMERASE"/>
    <property type="match status" value="1"/>
</dbReference>